<name>A0A164NVV6_9AGAM</name>
<evidence type="ECO:0000256" key="3">
    <source>
        <dbReference type="ARBA" id="ARBA00022833"/>
    </source>
</evidence>
<organism evidence="6 7">
    <name type="scientific">Sistotremastrum niveocremeum HHB9708</name>
    <dbReference type="NCBI Taxonomy" id="1314777"/>
    <lineage>
        <taxon>Eukaryota</taxon>
        <taxon>Fungi</taxon>
        <taxon>Dikarya</taxon>
        <taxon>Basidiomycota</taxon>
        <taxon>Agaricomycotina</taxon>
        <taxon>Agaricomycetes</taxon>
        <taxon>Sistotremastrales</taxon>
        <taxon>Sistotremastraceae</taxon>
        <taxon>Sertulicium</taxon>
        <taxon>Sertulicium niveocremeum</taxon>
    </lineage>
</organism>
<dbReference type="Pfam" id="PF20179">
    <property type="entry name" value="MSS51_C"/>
    <property type="match status" value="1"/>
</dbReference>
<evidence type="ECO:0000313" key="7">
    <source>
        <dbReference type="Proteomes" id="UP000076722"/>
    </source>
</evidence>
<dbReference type="PANTHER" id="PTHR47570:SF1">
    <property type="entry name" value="ZINC ION BINDING PROTEIN"/>
    <property type="match status" value="1"/>
</dbReference>
<keyword evidence="3" id="KW-0862">Zinc</keyword>
<evidence type="ECO:0000313" key="6">
    <source>
        <dbReference type="EMBL" id="KZS88093.1"/>
    </source>
</evidence>
<dbReference type="PANTHER" id="PTHR47570">
    <property type="entry name" value="ZINC ION BINDING PROTEIN"/>
    <property type="match status" value="1"/>
</dbReference>
<dbReference type="EMBL" id="KV419440">
    <property type="protein sequence ID" value="KZS88093.1"/>
    <property type="molecule type" value="Genomic_DNA"/>
</dbReference>
<dbReference type="InterPro" id="IPR046824">
    <property type="entry name" value="Mss51-like_C"/>
</dbReference>
<sequence>MFSNAKLMAALAEIPGLQEMLSDPFKMYIQGAQDLERAEKSGDEKALARLDFGVAAQCLRCSKHCEKALVCSGCKAVVYCSKKCHGEDWKAGPMPRAPAHKELCALNKEYMKRIPYFQAELKHFPWSRLETDGTCPHDLLKARFKVLGSGPKFGYWSVPGGRRPHDDSPTMIKVRKEGLPSNSTVGYVHGEVLLGSEWPLDVDAWKFKDTDLVPRLFFDEDYHPPTKPSPGQVKDWKSWYEWRGLDLASPAALLMDFPLSVYYLITSVLDLVDPSSSATDRQELTIHYLGAQVELNFLPLFSELALLLPNTDLTIIFFGKPVYALVNRARKEASAPLATQDTVWEYKAPKVSGGGSLKIRLHSESESWNRTTIITRSGPVKFPDALVGLNAGILTYPEWGDPVVMSAIFDIPFAITEYAEQSIDQLAKALPGMRLAASHEWRSAFEPGSEGMTSLLKERRHPVTVNPFHRPGQRALPVVRSPNLYNGFALAVTMGAEA</sequence>
<keyword evidence="2 4" id="KW-0863">Zinc-finger</keyword>
<dbReference type="PROSITE" id="PS50865">
    <property type="entry name" value="ZF_MYND_2"/>
    <property type="match status" value="1"/>
</dbReference>
<evidence type="ECO:0000259" key="5">
    <source>
        <dbReference type="PROSITE" id="PS50865"/>
    </source>
</evidence>
<evidence type="ECO:0000256" key="4">
    <source>
        <dbReference type="PROSITE-ProRule" id="PRU00134"/>
    </source>
</evidence>
<dbReference type="OrthoDB" id="432970at2759"/>
<evidence type="ECO:0000256" key="2">
    <source>
        <dbReference type="ARBA" id="ARBA00022771"/>
    </source>
</evidence>
<keyword evidence="1" id="KW-0479">Metal-binding</keyword>
<evidence type="ECO:0000256" key="1">
    <source>
        <dbReference type="ARBA" id="ARBA00022723"/>
    </source>
</evidence>
<dbReference type="Gene3D" id="6.10.140.2220">
    <property type="match status" value="1"/>
</dbReference>
<reference evidence="6 7" key="1">
    <citation type="journal article" date="2016" name="Mol. Biol. Evol.">
        <title>Comparative Genomics of Early-Diverging Mushroom-Forming Fungi Provides Insights into the Origins of Lignocellulose Decay Capabilities.</title>
        <authorList>
            <person name="Nagy L.G."/>
            <person name="Riley R."/>
            <person name="Tritt A."/>
            <person name="Adam C."/>
            <person name="Daum C."/>
            <person name="Floudas D."/>
            <person name="Sun H."/>
            <person name="Yadav J.S."/>
            <person name="Pangilinan J."/>
            <person name="Larsson K.H."/>
            <person name="Matsuura K."/>
            <person name="Barry K."/>
            <person name="Labutti K."/>
            <person name="Kuo R."/>
            <person name="Ohm R.A."/>
            <person name="Bhattacharya S.S."/>
            <person name="Shirouzu T."/>
            <person name="Yoshinaga Y."/>
            <person name="Martin F.M."/>
            <person name="Grigoriev I.V."/>
            <person name="Hibbett D.S."/>
        </authorList>
    </citation>
    <scope>NUCLEOTIDE SEQUENCE [LARGE SCALE GENOMIC DNA]</scope>
    <source>
        <strain evidence="6 7">HHB9708</strain>
    </source>
</reference>
<keyword evidence="7" id="KW-1185">Reference proteome</keyword>
<feature type="domain" description="MYND-type" evidence="5">
    <location>
        <begin position="58"/>
        <end position="104"/>
    </location>
</feature>
<dbReference type="InterPro" id="IPR002893">
    <property type="entry name" value="Znf_MYND"/>
</dbReference>
<accession>A0A164NVV6</accession>
<dbReference type="AlphaFoldDB" id="A0A164NVV6"/>
<dbReference type="Proteomes" id="UP000076722">
    <property type="component" value="Unassembled WGS sequence"/>
</dbReference>
<dbReference type="SUPFAM" id="SSF144232">
    <property type="entry name" value="HIT/MYND zinc finger-like"/>
    <property type="match status" value="1"/>
</dbReference>
<dbReference type="STRING" id="1314777.A0A164NVV6"/>
<protein>
    <recommendedName>
        <fullName evidence="5">MYND-type domain-containing protein</fullName>
    </recommendedName>
</protein>
<dbReference type="GO" id="GO:0008270">
    <property type="term" value="F:zinc ion binding"/>
    <property type="evidence" value="ECO:0007669"/>
    <property type="project" value="UniProtKB-KW"/>
</dbReference>
<gene>
    <name evidence="6" type="ORF">SISNIDRAFT_490440</name>
</gene>
<dbReference type="Pfam" id="PF01753">
    <property type="entry name" value="zf-MYND"/>
    <property type="match status" value="1"/>
</dbReference>
<proteinExistence type="predicted"/>